<keyword evidence="2" id="KW-1185">Reference proteome</keyword>
<protein>
    <submittedName>
        <fullName evidence="1">Acyl dehydratase</fullName>
    </submittedName>
</protein>
<accession>A0A4Q7YAD2</accession>
<comment type="caution">
    <text evidence="1">The sequence shown here is derived from an EMBL/GenBank/DDBJ whole genome shotgun (WGS) entry which is preliminary data.</text>
</comment>
<reference evidence="1 2" key="1">
    <citation type="submission" date="2019-02" db="EMBL/GenBank/DDBJ databases">
        <title>Sequencing the genomes of 1000 actinobacteria strains.</title>
        <authorList>
            <person name="Klenk H.-P."/>
        </authorList>
    </citation>
    <scope>NUCLEOTIDE SEQUENCE [LARGE SCALE GENOMIC DNA]</scope>
    <source>
        <strain evidence="1 2">DSM 44509</strain>
    </source>
</reference>
<dbReference type="CDD" id="cd03451">
    <property type="entry name" value="FkbR2"/>
    <property type="match status" value="1"/>
</dbReference>
<evidence type="ECO:0000313" key="1">
    <source>
        <dbReference type="EMBL" id="RZU34147.1"/>
    </source>
</evidence>
<organism evidence="1 2">
    <name type="scientific">Blastococcus saxobsidens</name>
    <dbReference type="NCBI Taxonomy" id="138336"/>
    <lineage>
        <taxon>Bacteria</taxon>
        <taxon>Bacillati</taxon>
        <taxon>Actinomycetota</taxon>
        <taxon>Actinomycetes</taxon>
        <taxon>Geodermatophilales</taxon>
        <taxon>Geodermatophilaceae</taxon>
        <taxon>Blastococcus</taxon>
    </lineage>
</organism>
<evidence type="ECO:0000313" key="2">
    <source>
        <dbReference type="Proteomes" id="UP000292507"/>
    </source>
</evidence>
<dbReference type="PANTHER" id="PTHR43664">
    <property type="entry name" value="MONOAMINE OXIDASE-RELATED"/>
    <property type="match status" value="1"/>
</dbReference>
<dbReference type="InterPro" id="IPR029069">
    <property type="entry name" value="HotDog_dom_sf"/>
</dbReference>
<dbReference type="PANTHER" id="PTHR43664:SF1">
    <property type="entry name" value="BETA-METHYLMALYL-COA DEHYDRATASE"/>
    <property type="match status" value="1"/>
</dbReference>
<dbReference type="SUPFAM" id="SSF54637">
    <property type="entry name" value="Thioesterase/thiol ester dehydrase-isomerase"/>
    <property type="match status" value="2"/>
</dbReference>
<dbReference type="Gene3D" id="3.10.129.10">
    <property type="entry name" value="Hotdog Thioesterase"/>
    <property type="match status" value="2"/>
</dbReference>
<proteinExistence type="predicted"/>
<gene>
    <name evidence="1" type="ORF">BKA19_3905</name>
</gene>
<dbReference type="InterPro" id="IPR052342">
    <property type="entry name" value="MCH/BMMD"/>
</dbReference>
<sequence>MSTVDERLTAEGPWFEELRVGQVLHNASGLTLTEGLAATHQSIVGDRLRIALDHEFGRRVTGQDRPPAAPSLVWDVSIGQSTSVTHHVVANLFYRGLAFRRLPSLGDTLYSRTEVVALRQNTVREGRPATGLAALRITTSDQEGRPVLDYWRCAMLPLRDQGVRTGAADDLALVGTDAVAADPGAWGWDLAAVGDLYGAAPGSLLEAGRAWSVTGGDVVSSAPELARLTLNVARAHHDDASSASGRLVYGGHTIGVALSQVTRAFPDILTVLSWRHCDHLGPVREGDTLASVVDVEGTRQLPAGRAVDLRSRVTARSVPGEEPRPVLDWRFTALFP</sequence>
<name>A0A4Q7YAD2_9ACTN</name>
<dbReference type="AlphaFoldDB" id="A0A4Q7YAD2"/>
<dbReference type="Proteomes" id="UP000292507">
    <property type="component" value="Unassembled WGS sequence"/>
</dbReference>
<dbReference type="EMBL" id="SHKV01000001">
    <property type="protein sequence ID" value="RZU34147.1"/>
    <property type="molecule type" value="Genomic_DNA"/>
</dbReference>
<dbReference type="RefSeq" id="WP_207225897.1">
    <property type="nucleotide sequence ID" value="NZ_POQT01000003.1"/>
</dbReference>